<dbReference type="VEuPathDB" id="FungiDB:CH63R_13571"/>
<keyword evidence="1" id="KW-0812">Transmembrane</keyword>
<sequence>MVAIGHYPGSSKGKGVNTGVFLLIMAFLLGVAGAPSQPNGKIVSAKDGWDPVNRPIWTLRLEDRDRLTSGNAFALQNRDASSENAHFNQSTYNWDANDPPLWTIRPEDREDFVASKEDAHQLKTRNINDTIPCVNKDKPATLYHTYSIMDCPPKNKFLSFSDGMMRFDTCEGWNKGPDKYKKDGCMSFCETDTTFEWAQEVPFPHSQCHYSVKCGMAETDIVNLGWNVGRNTTVNTLKALKDGISGGWDHSYSTARGKKWDVDLMEGECGYFTFVPVKKVVCGGMTEPASPPGDSGLCTTDPKNHRQCDDQLWTIKAKNANGTAHAEITDGTILFVYTDCLTRLPLSMDKQDPVYRAPGVALSPKALDTIQQGWVWNTCYLWNMGIKGQLSLYIHGSGFKDSMIGPKGQKLIDRVRSCVKASKGTMNNIEFVWYHSGYPGDDAKITGAMWVFMADVPDTIKPGCLGEAIIELGGATTDKRFYFARYILIMIAVSLGGPVMPLSHKVI</sequence>
<keyword evidence="1" id="KW-0472">Membrane</keyword>
<feature type="signal peptide" evidence="2">
    <location>
        <begin position="1"/>
        <end position="33"/>
    </location>
</feature>
<evidence type="ECO:0000256" key="2">
    <source>
        <dbReference type="SAM" id="SignalP"/>
    </source>
</evidence>
<reference evidence="4" key="3">
    <citation type="submission" date="2016-02" db="EMBL/GenBank/DDBJ databases">
        <title>Resequencing and annotation of the Colletotrichum higginsianum genome.</title>
        <authorList>
            <person name="O'Connell R."/>
            <person name="Zambounis A."/>
            <person name="Thon M."/>
            <person name="Dallery J.-F."/>
        </authorList>
    </citation>
    <scope>NUCLEOTIDE SEQUENCE [LARGE SCALE GENOMIC DNA]</scope>
    <source>
        <strain evidence="4">IMI 349063</strain>
    </source>
</reference>
<proteinExistence type="predicted"/>
<dbReference type="RefSeq" id="XP_018150863.1">
    <property type="nucleotide sequence ID" value="XM_018308545.1"/>
</dbReference>
<evidence type="ECO:0000313" key="5">
    <source>
        <dbReference type="Proteomes" id="UP000007174"/>
    </source>
</evidence>
<evidence type="ECO:0000313" key="6">
    <source>
        <dbReference type="Proteomes" id="UP000092177"/>
    </source>
</evidence>
<dbReference type="eggNOG" id="ENOG502T1WF">
    <property type="taxonomic scope" value="Eukaryota"/>
</dbReference>
<protein>
    <submittedName>
        <fullName evidence="3">Uncharacterized protein</fullName>
    </submittedName>
</protein>
<reference evidence="5" key="2">
    <citation type="journal article" date="2012" name="Nat. Genet.">
        <title>Lifestyle transitions in plant pathogenic Colletotrichum fungi deciphered by genome and transcriptome analyses.</title>
        <authorList>
            <person name="O'Connell R.J."/>
            <person name="Thon M.R."/>
            <person name="Hacquard S."/>
            <person name="Amyotte S.G."/>
            <person name="Kleemann J."/>
            <person name="Torres M.F."/>
            <person name="Damm U."/>
            <person name="Buiate E.A."/>
            <person name="Epstein L."/>
            <person name="Alkan N."/>
            <person name="Altmueller J."/>
            <person name="Alvarado-Balderrama L."/>
            <person name="Bauser C.A."/>
            <person name="Becker C."/>
            <person name="Birren B.W."/>
            <person name="Chen Z."/>
            <person name="Choi J."/>
            <person name="Crouch J.A."/>
            <person name="Duvick J.P."/>
            <person name="Farman M.A."/>
            <person name="Gan P."/>
            <person name="Heiman D."/>
            <person name="Henrissat B."/>
            <person name="Howard R.J."/>
            <person name="Kabbage M."/>
            <person name="Koch C."/>
            <person name="Kracher B."/>
            <person name="Kubo Y."/>
            <person name="Law A.D."/>
            <person name="Lebrun M.-H."/>
            <person name="Lee Y.-H."/>
            <person name="Miyara I."/>
            <person name="Moore N."/>
            <person name="Neumann U."/>
            <person name="Nordstroem K."/>
            <person name="Panaccione D.G."/>
            <person name="Panstruga R."/>
            <person name="Place M."/>
            <person name="Proctor R.H."/>
            <person name="Prusky D."/>
            <person name="Rech G."/>
            <person name="Reinhardt R."/>
            <person name="Rollins J.A."/>
            <person name="Rounsley S."/>
            <person name="Schardl C.L."/>
            <person name="Schwartz D.C."/>
            <person name="Shenoy N."/>
            <person name="Shirasu K."/>
            <person name="Sikhakolli U.R."/>
            <person name="Stueber K."/>
            <person name="Sukno S.A."/>
            <person name="Sweigard J.A."/>
            <person name="Takano Y."/>
            <person name="Takahara H."/>
            <person name="Trail F."/>
            <person name="van der Does H.C."/>
            <person name="Voll L.M."/>
            <person name="Will I."/>
            <person name="Young S."/>
            <person name="Zeng Q."/>
            <person name="Zhang J."/>
            <person name="Zhou S."/>
            <person name="Dickman M.B."/>
            <person name="Schulze-Lefert P."/>
            <person name="Ver Loren van Themaat E."/>
            <person name="Ma L.-J."/>
            <person name="Vaillancourt L.J."/>
        </authorList>
    </citation>
    <scope>NUCLEOTIDE SEQUENCE [LARGE SCALE GENOMIC DNA]</scope>
    <source>
        <strain evidence="5">IMI 349063</strain>
    </source>
</reference>
<reference evidence="6" key="4">
    <citation type="journal article" date="2017" name="BMC Genomics">
        <title>Gapless genome assembly of Colletotrichum higginsianum reveals chromosome structure and association of transposable elements with secondary metabolite gene clusters.</title>
        <authorList>
            <person name="Dallery J.-F."/>
            <person name="Lapalu N."/>
            <person name="Zampounis A."/>
            <person name="Pigne S."/>
            <person name="Luyten I."/>
            <person name="Amselem J."/>
            <person name="Wittenberg A.H.J."/>
            <person name="Zhou S."/>
            <person name="de Queiroz M.V."/>
            <person name="Robin G.P."/>
            <person name="Auger A."/>
            <person name="Hainaut M."/>
            <person name="Henrissat B."/>
            <person name="Kim K.-T."/>
            <person name="Lee Y.-H."/>
            <person name="Lespinet O."/>
            <person name="Schwartz D.C."/>
            <person name="Thon M.R."/>
            <person name="O'Connell R.J."/>
        </authorList>
    </citation>
    <scope>NUCLEOTIDE SEQUENCE [LARGE SCALE GENOMIC DNA]</scope>
    <source>
        <strain evidence="6">IMI 349063</strain>
    </source>
</reference>
<feature type="transmembrane region" description="Helical" evidence="1">
    <location>
        <begin position="483"/>
        <end position="502"/>
    </location>
</feature>
<reference evidence="3" key="1">
    <citation type="submission" date="2011-12" db="EMBL/GenBank/DDBJ databases">
        <title>The genome sequence of Colletotrichum higginsianum IMI 34906.</title>
        <authorList>
            <person name="Ma L.-J."/>
            <person name="O'Connell R."/>
            <person name="van Themaat E.V.L."/>
            <person name="Stueber K."/>
            <person name="Young S.K."/>
            <person name="Zeng Q."/>
            <person name="Gargeya S."/>
            <person name="Fitzgerald M."/>
            <person name="Haas B."/>
            <person name="Abouelleil A."/>
            <person name="Alvarado L."/>
            <person name="Arachchi H.M."/>
            <person name="Berlin A."/>
            <person name="Chapman S.B."/>
            <person name="Gearin G."/>
            <person name="Goldberg J."/>
            <person name="Griggs A."/>
            <person name="Gujja S."/>
            <person name="Hansen M."/>
            <person name="Heiman D."/>
            <person name="Howarth C."/>
            <person name="Larimer J."/>
            <person name="Lui A."/>
            <person name="MacDonald P.J.P."/>
            <person name="McCowen C."/>
            <person name="Montmayeur A."/>
            <person name="Murphy C."/>
            <person name="Neiman D."/>
            <person name="Pearson M."/>
            <person name="Priest M."/>
            <person name="Roberts A."/>
            <person name="Saif S."/>
            <person name="Shea T."/>
            <person name="Sisk P."/>
            <person name="Stolte C."/>
            <person name="Sykes S."/>
            <person name="Wortman J."/>
            <person name="Nusbaum C."/>
            <person name="Birren B."/>
        </authorList>
    </citation>
    <scope>NUCLEOTIDE SEQUENCE [LARGE SCALE GENOMIC DNA]</scope>
    <source>
        <strain evidence="3">IMI 349063</strain>
    </source>
</reference>
<dbReference type="Proteomes" id="UP000092177">
    <property type="component" value="Chromosome 10"/>
</dbReference>
<dbReference type="AlphaFoldDB" id="H1V844"/>
<dbReference type="Proteomes" id="UP000007174">
    <property type="component" value="Unassembled WGS sequence"/>
</dbReference>
<gene>
    <name evidence="3" type="ORF">CH063_07976</name>
    <name evidence="4" type="ORF">CH63R_13571</name>
</gene>
<dbReference type="EMBL" id="CACQ02001960">
    <property type="protein sequence ID" value="CCF36396.1"/>
    <property type="molecule type" value="Genomic_DNA"/>
</dbReference>
<dbReference type="HOGENOM" id="CLU_593124_0_0_1"/>
<keyword evidence="6" id="KW-1185">Reference proteome</keyword>
<dbReference type="GeneID" id="28872652"/>
<keyword evidence="1" id="KW-1133">Transmembrane helix</keyword>
<evidence type="ECO:0000313" key="4">
    <source>
        <dbReference type="EMBL" id="OBR02345.1"/>
    </source>
</evidence>
<evidence type="ECO:0000313" key="3">
    <source>
        <dbReference type="EMBL" id="CCF36396.1"/>
    </source>
</evidence>
<dbReference type="OrthoDB" id="1896086at2759"/>
<feature type="chain" id="PRO_5010497624" evidence="2">
    <location>
        <begin position="34"/>
        <end position="507"/>
    </location>
</feature>
<accession>H1V844</accession>
<dbReference type="EMBL" id="LTAN01000010">
    <property type="protein sequence ID" value="OBR02345.1"/>
    <property type="molecule type" value="Genomic_DNA"/>
</dbReference>
<keyword evidence="2" id="KW-0732">Signal</keyword>
<dbReference type="KEGG" id="chig:CH63R_13571"/>
<organism evidence="3 5">
    <name type="scientific">Colletotrichum higginsianum (strain IMI 349063)</name>
    <name type="common">Crucifer anthracnose fungus</name>
    <dbReference type="NCBI Taxonomy" id="759273"/>
    <lineage>
        <taxon>Eukaryota</taxon>
        <taxon>Fungi</taxon>
        <taxon>Dikarya</taxon>
        <taxon>Ascomycota</taxon>
        <taxon>Pezizomycotina</taxon>
        <taxon>Sordariomycetes</taxon>
        <taxon>Hypocreomycetidae</taxon>
        <taxon>Glomerellales</taxon>
        <taxon>Glomerellaceae</taxon>
        <taxon>Colletotrichum</taxon>
        <taxon>Colletotrichum destructivum species complex</taxon>
    </lineage>
</organism>
<evidence type="ECO:0000256" key="1">
    <source>
        <dbReference type="SAM" id="Phobius"/>
    </source>
</evidence>
<name>H1V844_COLHI</name>